<comment type="caution">
    <text evidence="3">The sequence shown here is derived from an EMBL/GenBank/DDBJ whole genome shotgun (WGS) entry which is preliminary data.</text>
</comment>
<dbReference type="Proteomes" id="UP000664495">
    <property type="component" value="Unassembled WGS sequence"/>
</dbReference>
<evidence type="ECO:0000313" key="3">
    <source>
        <dbReference type="EMBL" id="MBO0451832.1"/>
    </source>
</evidence>
<keyword evidence="4" id="KW-1185">Reference proteome</keyword>
<dbReference type="Pfam" id="PF13731">
    <property type="entry name" value="WxL"/>
    <property type="match status" value="1"/>
</dbReference>
<evidence type="ECO:0000313" key="4">
    <source>
        <dbReference type="Proteomes" id="UP000664495"/>
    </source>
</evidence>
<proteinExistence type="predicted"/>
<feature type="region of interest" description="Disordered" evidence="1">
    <location>
        <begin position="43"/>
        <end position="108"/>
    </location>
</feature>
<dbReference type="Gene3D" id="2.60.40.4270">
    <property type="entry name" value="Listeria-Bacteroides repeat domain"/>
    <property type="match status" value="1"/>
</dbReference>
<sequence>MEKKSENFIKMRGVIRKTKILLSIWVVLGINVPVFSEVALAETETTTTNTSSREAAQSNVVENELSENSQSTPIKESDEGKTTEESNALVPENSEPEKNIKSAAKNTRGTTDAVASKITVSNTGIVLKNDGSYLLMDTPKDYVDGTYDPDTHVKEEGQYDENTIVEFSNSGSTTINELYSERKPSGVNQIQQIIIADGTFSELTILSDSALAVHNNLDYGIKVSKLIIGEREELDWKPVKLDVSSNKIGIYTVDGTENITGDVHTSANQAGISVTKENPPAREDYSAMSAFREKLEQENAYGEYIGEIGTKMHAEAIGSSGSGAVFTRYTLDGAELTGKSNSEGYGVFSTEGAAVETKYGSAGEANDRFYEAYLTGEASTGIGVFIEGILLNYGGKIAGTSVSGNGVEANYYEAYPDSHSGEDFLSDLKGATNTGFGIIMRNFYNNGGVHEITAGSIQLTSGTINGQSTDGTGIFAGGIRVEPEQEVGVTGSAIKGQGIVAEEMLTNKYDSPKPKISILGESTGESNTTMATIEQLFSDNNISSGELPTSAGAILLRGLDHSGVDLSLKTTAPIEIDASYGIYSNDEMESRIGIVGDKNVSVEAKGDHGIKAAQLDIRLEEALSDTAGVITVDVDARSVGIQTKRDISITGYSETEHDTGSKINIVASEGKGIVAQQGLRLSFTGDSNLYQIPVTISARDIAIEADNTSGDEGASTQIEFSGINATIINAAIGIKGMDQNNYNFSDSYLSIKTSDKGIELKESDESGYMTLYRTSMEIESGTYGFRTDNISLNIEGGGSQRKGHLSDSIDVIAQKYPIWFAGISSEGQPILTIYNNKNYDEEWNEQPNELSIKATSKTLQPDKGSYPAFYVENHQIDTDGSLEDIKIIENYETKVSDPFNATPTTPYSTAADFNIEKYANYEWTAVRTDTNNDIAVDTSQIAQNKLFTSDTDYTEAKLTARRFNHKSAERIFTDESSVVNPDMILHEINMLVRREQQYTVTYDPNGADGGTTPNDPTLYSQGDIVNVAPQGDLVKSDHKFVGWLNSVDNQIYQNPFLSSSPATYTMAQADVIFTAQWQPDSIVEELELLTAKIPDQLKFGTHKIENSADKTYYATDSGSDNENAAAADMTTGAVGVKDTRLSTVGWSLIVKQLTQFKTASNQELTGAQLSFHAGQPDLSQSTGGAPSGVSDQRVTLTPNVSSQLLLASNGQGKGIVELPLEKFKLEIPSTAEKYASDYTTQIEWLVSNVP</sequence>
<feature type="compositionally biased region" description="Polar residues" evidence="1">
    <location>
        <begin position="57"/>
        <end position="74"/>
    </location>
</feature>
<feature type="compositionally biased region" description="Basic and acidic residues" evidence="1">
    <location>
        <begin position="75"/>
        <end position="84"/>
    </location>
</feature>
<accession>A0ABS3HFN2</accession>
<feature type="domain" description="WxL" evidence="2">
    <location>
        <begin position="1093"/>
        <end position="1250"/>
    </location>
</feature>
<name>A0ABS3HFN2_9ENTE</name>
<gene>
    <name evidence="3" type="ORF">JZO85_06090</name>
</gene>
<protein>
    <submittedName>
        <fullName evidence="3">WxL domain-containing protein</fullName>
    </submittedName>
</protein>
<evidence type="ECO:0000256" key="1">
    <source>
        <dbReference type="SAM" id="MobiDB-lite"/>
    </source>
</evidence>
<dbReference type="EMBL" id="JAFLVR010000012">
    <property type="protein sequence ID" value="MBO0451832.1"/>
    <property type="molecule type" value="Genomic_DNA"/>
</dbReference>
<reference evidence="3 4" key="1">
    <citation type="submission" date="2021-03" db="EMBL/GenBank/DDBJ databases">
        <title>Enterococcal diversity collection.</title>
        <authorList>
            <person name="Gilmore M.S."/>
            <person name="Schwartzman J."/>
            <person name="Van Tyne D."/>
            <person name="Martin M."/>
            <person name="Earl A.M."/>
            <person name="Manson A.L."/>
            <person name="Straub T."/>
            <person name="Salamzade R."/>
            <person name="Saavedra J."/>
            <person name="Lebreton F."/>
            <person name="Prichula J."/>
            <person name="Schaufler K."/>
            <person name="Gaca A."/>
            <person name="Sgardioli B."/>
            <person name="Wagenaar J."/>
            <person name="Strong T."/>
        </authorList>
    </citation>
    <scope>NUCLEOTIDE SEQUENCE [LARGE SCALE GENOMIC DNA]</scope>
    <source>
        <strain evidence="3 4">MJM16</strain>
    </source>
</reference>
<feature type="compositionally biased region" description="Low complexity" evidence="1">
    <location>
        <begin position="43"/>
        <end position="56"/>
    </location>
</feature>
<organism evidence="3 4">
    <name type="scientific">Candidatus Enterococcus murrayae</name>
    <dbReference type="NCBI Taxonomy" id="2815321"/>
    <lineage>
        <taxon>Bacteria</taxon>
        <taxon>Bacillati</taxon>
        <taxon>Bacillota</taxon>
        <taxon>Bacilli</taxon>
        <taxon>Lactobacillales</taxon>
        <taxon>Enterococcaceae</taxon>
        <taxon>Enterococcus</taxon>
    </lineage>
</organism>
<dbReference type="InterPro" id="IPR027994">
    <property type="entry name" value="WxL_dom"/>
</dbReference>
<dbReference type="RefSeq" id="WP_207107612.1">
    <property type="nucleotide sequence ID" value="NZ_JAFLVR010000012.1"/>
</dbReference>
<dbReference type="InterPro" id="IPR042229">
    <property type="entry name" value="Listeria/Bacterioides_rpt_sf"/>
</dbReference>
<evidence type="ECO:0000259" key="2">
    <source>
        <dbReference type="Pfam" id="PF13731"/>
    </source>
</evidence>